<keyword evidence="1" id="KW-1133">Transmembrane helix</keyword>
<dbReference type="EMBL" id="DXHX01000122">
    <property type="protein sequence ID" value="HIV74977.1"/>
    <property type="molecule type" value="Genomic_DNA"/>
</dbReference>
<feature type="transmembrane region" description="Helical" evidence="1">
    <location>
        <begin position="30"/>
        <end position="49"/>
    </location>
</feature>
<gene>
    <name evidence="2" type="ORF">H9895_07880</name>
</gene>
<dbReference type="AlphaFoldDB" id="A0A9D1PMV9"/>
<evidence type="ECO:0000256" key="1">
    <source>
        <dbReference type="SAM" id="Phobius"/>
    </source>
</evidence>
<keyword evidence="1" id="KW-0812">Transmembrane</keyword>
<reference evidence="2" key="1">
    <citation type="journal article" date="2021" name="PeerJ">
        <title>Extensive microbial diversity within the chicken gut microbiome revealed by metagenomics and culture.</title>
        <authorList>
            <person name="Gilroy R."/>
            <person name="Ravi A."/>
            <person name="Getino M."/>
            <person name="Pursley I."/>
            <person name="Horton D.L."/>
            <person name="Alikhan N.F."/>
            <person name="Baker D."/>
            <person name="Gharbi K."/>
            <person name="Hall N."/>
            <person name="Watson M."/>
            <person name="Adriaenssens E.M."/>
            <person name="Foster-Nyarko E."/>
            <person name="Jarju S."/>
            <person name="Secka A."/>
            <person name="Antonio M."/>
            <person name="Oren A."/>
            <person name="Chaudhuri R.R."/>
            <person name="La Ragione R."/>
            <person name="Hildebrand F."/>
            <person name="Pallen M.J."/>
        </authorList>
    </citation>
    <scope>NUCLEOTIDE SEQUENCE</scope>
    <source>
        <strain evidence="2">CHK169-2315</strain>
    </source>
</reference>
<evidence type="ECO:0000313" key="2">
    <source>
        <dbReference type="EMBL" id="HIV74977.1"/>
    </source>
</evidence>
<dbReference type="Proteomes" id="UP000823937">
    <property type="component" value="Unassembled WGS sequence"/>
</dbReference>
<comment type="caution">
    <text evidence="2">The sequence shown here is derived from an EMBL/GenBank/DDBJ whole genome shotgun (WGS) entry which is preliminary data.</text>
</comment>
<sequence length="62" mass="6902">MSSMIYIGQFLSPVVLDSISQLANQPSIRFQYGVIAVSMVVAFVVAFLIKSFQSNRNKQNFA</sequence>
<accession>A0A9D1PMV9</accession>
<protein>
    <submittedName>
        <fullName evidence="2">Uncharacterized protein</fullName>
    </submittedName>
</protein>
<evidence type="ECO:0000313" key="3">
    <source>
        <dbReference type="Proteomes" id="UP000823937"/>
    </source>
</evidence>
<keyword evidence="1" id="KW-0472">Membrane</keyword>
<reference evidence="2" key="2">
    <citation type="submission" date="2021-04" db="EMBL/GenBank/DDBJ databases">
        <authorList>
            <person name="Gilroy R."/>
        </authorList>
    </citation>
    <scope>NUCLEOTIDE SEQUENCE</scope>
    <source>
        <strain evidence="2">CHK169-2315</strain>
    </source>
</reference>
<proteinExistence type="predicted"/>
<name>A0A9D1PMV9_9BACI</name>
<organism evidence="2 3">
    <name type="scientific">Candidatus Pseudogracilibacillus intestinigallinarum</name>
    <dbReference type="NCBI Taxonomy" id="2838742"/>
    <lineage>
        <taxon>Bacteria</taxon>
        <taxon>Bacillati</taxon>
        <taxon>Bacillota</taxon>
        <taxon>Bacilli</taxon>
        <taxon>Bacillales</taxon>
        <taxon>Bacillaceae</taxon>
        <taxon>Pseudogracilibacillus</taxon>
    </lineage>
</organism>